<dbReference type="Pfam" id="PF12840">
    <property type="entry name" value="HTH_20"/>
    <property type="match status" value="1"/>
</dbReference>
<dbReference type="Gene3D" id="1.10.10.10">
    <property type="entry name" value="Winged helix-like DNA-binding domain superfamily/Winged helix DNA-binding domain"/>
    <property type="match status" value="1"/>
</dbReference>
<reference evidence="4" key="1">
    <citation type="journal article" date="2019" name="Int. J. Syst. Evol. Microbiol.">
        <title>The Global Catalogue of Microorganisms (GCM) 10K type strain sequencing project: providing services to taxonomists for standard genome sequencing and annotation.</title>
        <authorList>
            <consortium name="The Broad Institute Genomics Platform"/>
            <consortium name="The Broad Institute Genome Sequencing Center for Infectious Disease"/>
            <person name="Wu L."/>
            <person name="Ma J."/>
        </authorList>
    </citation>
    <scope>NUCLEOTIDE SEQUENCE [LARGE SCALE GENOMIC DNA]</scope>
    <source>
        <strain evidence="4">CCUG 63830</strain>
    </source>
</reference>
<dbReference type="Proteomes" id="UP001596317">
    <property type="component" value="Unassembled WGS sequence"/>
</dbReference>
<dbReference type="NCBIfam" id="NF033788">
    <property type="entry name" value="HTH_metalloreg"/>
    <property type="match status" value="1"/>
</dbReference>
<feature type="region of interest" description="Disordered" evidence="1">
    <location>
        <begin position="105"/>
        <end position="135"/>
    </location>
</feature>
<gene>
    <name evidence="3" type="ORF">ACFP90_00985</name>
</gene>
<organism evidence="3 4">
    <name type="scientific">Deinococcus multiflagellatus</name>
    <dbReference type="NCBI Taxonomy" id="1656887"/>
    <lineage>
        <taxon>Bacteria</taxon>
        <taxon>Thermotogati</taxon>
        <taxon>Deinococcota</taxon>
        <taxon>Deinococci</taxon>
        <taxon>Deinococcales</taxon>
        <taxon>Deinococcaceae</taxon>
        <taxon>Deinococcus</taxon>
    </lineage>
</organism>
<dbReference type="InterPro" id="IPR001845">
    <property type="entry name" value="HTH_ArsR_DNA-bd_dom"/>
</dbReference>
<dbReference type="CDD" id="cd00090">
    <property type="entry name" value="HTH_ARSR"/>
    <property type="match status" value="1"/>
</dbReference>
<dbReference type="SMART" id="SM00418">
    <property type="entry name" value="HTH_ARSR"/>
    <property type="match status" value="1"/>
</dbReference>
<dbReference type="PANTHER" id="PTHR38600:SF1">
    <property type="entry name" value="TRANSCRIPTIONAL REGULATORY PROTEIN"/>
    <property type="match status" value="1"/>
</dbReference>
<keyword evidence="4" id="KW-1185">Reference proteome</keyword>
<dbReference type="PROSITE" id="PS50987">
    <property type="entry name" value="HTH_ARSR_2"/>
    <property type="match status" value="1"/>
</dbReference>
<dbReference type="InterPro" id="IPR011991">
    <property type="entry name" value="ArsR-like_HTH"/>
</dbReference>
<sequence>MSSIKVSPHTFQALADPHRLQMVELLRHAPLTVGELAGRLGLRQPQASKHLKVLSDAGLVELRPQANRRICHLRPEPFQALDNWLGTFQQLWEERFDRLDAYLQQLQAPPADSPAPQTPQERPHDQRCPHPDPPN</sequence>
<dbReference type="SUPFAM" id="SSF46785">
    <property type="entry name" value="Winged helix' DNA-binding domain"/>
    <property type="match status" value="1"/>
</dbReference>
<feature type="compositionally biased region" description="Basic and acidic residues" evidence="1">
    <location>
        <begin position="121"/>
        <end position="135"/>
    </location>
</feature>
<comment type="caution">
    <text evidence="3">The sequence shown here is derived from an EMBL/GenBank/DDBJ whole genome shotgun (WGS) entry which is preliminary data.</text>
</comment>
<dbReference type="PRINTS" id="PR00778">
    <property type="entry name" value="HTHARSR"/>
</dbReference>
<dbReference type="InterPro" id="IPR036390">
    <property type="entry name" value="WH_DNA-bd_sf"/>
</dbReference>
<evidence type="ECO:0000259" key="2">
    <source>
        <dbReference type="PROSITE" id="PS50987"/>
    </source>
</evidence>
<feature type="domain" description="HTH arsR-type" evidence="2">
    <location>
        <begin position="1"/>
        <end position="93"/>
    </location>
</feature>
<dbReference type="PANTHER" id="PTHR38600">
    <property type="entry name" value="TRANSCRIPTIONAL REGULATORY PROTEIN"/>
    <property type="match status" value="1"/>
</dbReference>
<evidence type="ECO:0000313" key="3">
    <source>
        <dbReference type="EMBL" id="MFC6659089.1"/>
    </source>
</evidence>
<protein>
    <submittedName>
        <fullName evidence="3">ArsR/SmtB family transcription factor</fullName>
    </submittedName>
</protein>
<name>A0ABW1ZH23_9DEIO</name>
<dbReference type="RefSeq" id="WP_380053566.1">
    <property type="nucleotide sequence ID" value="NZ_JBHSWB010000001.1"/>
</dbReference>
<evidence type="ECO:0000313" key="4">
    <source>
        <dbReference type="Proteomes" id="UP001596317"/>
    </source>
</evidence>
<proteinExistence type="predicted"/>
<evidence type="ECO:0000256" key="1">
    <source>
        <dbReference type="SAM" id="MobiDB-lite"/>
    </source>
</evidence>
<accession>A0ABW1ZH23</accession>
<dbReference type="EMBL" id="JBHSWB010000001">
    <property type="protein sequence ID" value="MFC6659089.1"/>
    <property type="molecule type" value="Genomic_DNA"/>
</dbReference>
<dbReference type="InterPro" id="IPR036388">
    <property type="entry name" value="WH-like_DNA-bd_sf"/>
</dbReference>